<keyword evidence="4 8" id="KW-0812">Transmembrane</keyword>
<sequence>MAKKSPENDKSSIKYRWLPLDLPCLDPADLASGRDSQADRYSHVTCGKKIGTRSSSRVVTTPEFLSAVGRLWKHVSQPLNVSHPKTGVESTGVFQKENGLGQFGSEGANRTSIPLHSDLIFFDPKSVIGFSPSAKSNYDYLKAVKRTILFDPCSESIISSFRGHTEVKELHKAVGSKMMAGARSLGHPDHLVTVYEKISGSPHFKSRVNFADVSFEMLPENCSLEMKTTKTNVSTTHNAKIHVDLSEHRTSLVGDSRESGYMESNVNLADCRCSSEDDAGSKVESAQQSFTSLYDAYSVPPVTNVVEPITVSSCPSFSLYSDYNIEFPSSIYCMYKDSCNMDLESSDESDSKENNAHDSGKNIYYNPVCYKKCPPNLWVSVQNKIEVAFAKGKHGLAGGLAGIFVSLCLHPIDTVKTVIQAHGVDQKPIFHTIESIISERGVMGLYRGIASNIASSAPTSAVYTLTYESVKGALLPLLPVEYHSLAHCTAGGCASIATSFIFTPSERIKQQMQVHSYYQNCWNALIGVLEKGGLPSLYAGWGAVLCRNIPHSIIKFYTYERLKQLLQPSTEPDSHLNTLQTLVCGGIAGSTAALFTTPFDVVKTRLQAQVPGSLKKYDGVIHVLKEIAEHEGIKGLYRGLAPRLLMYVSQGAIFFASYEFLKTVFSFEVSAPRAGGIEEERYTEGDSHEKVT</sequence>
<evidence type="ECO:0000313" key="9">
    <source>
        <dbReference type="EMBL" id="JAT61363.1"/>
    </source>
</evidence>
<dbReference type="AlphaFoldDB" id="A0A1D1ZJ29"/>
<dbReference type="GO" id="GO:0016020">
    <property type="term" value="C:membrane"/>
    <property type="evidence" value="ECO:0007669"/>
    <property type="project" value="UniProtKB-SubCell"/>
</dbReference>
<name>A0A1D1ZJ29_9ARAE</name>
<dbReference type="Gene3D" id="1.50.40.10">
    <property type="entry name" value="Mitochondrial carrier domain"/>
    <property type="match status" value="2"/>
</dbReference>
<evidence type="ECO:0000256" key="5">
    <source>
        <dbReference type="ARBA" id="ARBA00022737"/>
    </source>
</evidence>
<evidence type="ECO:0000313" key="10">
    <source>
        <dbReference type="EMBL" id="JAT66765.1"/>
    </source>
</evidence>
<evidence type="ECO:0000256" key="7">
    <source>
        <dbReference type="ARBA" id="ARBA00023136"/>
    </source>
</evidence>
<dbReference type="FunFam" id="1.50.40.10:FF:000080">
    <property type="entry name" value="Mitochondrial substrate carrier protein-like"/>
    <property type="match status" value="1"/>
</dbReference>
<gene>
    <name evidence="10" type="primary">MFL1_0</name>
    <name evidence="9" type="synonym">MFL1_4</name>
    <name evidence="9" type="ORF">g.79064</name>
    <name evidence="10" type="ORF">g.79073</name>
</gene>
<keyword evidence="5" id="KW-0677">Repeat</keyword>
<dbReference type="PANTHER" id="PTHR45667">
    <property type="entry name" value="S-ADENOSYLMETHIONINE MITOCHONDRIAL CARRIER PROTEIN"/>
    <property type="match status" value="1"/>
</dbReference>
<comment type="subcellular location">
    <subcellularLocation>
        <location evidence="1">Membrane</location>
        <topology evidence="1">Multi-pass membrane protein</topology>
    </subcellularLocation>
</comment>
<feature type="repeat" description="Solcar" evidence="8">
    <location>
        <begin position="576"/>
        <end position="664"/>
    </location>
</feature>
<dbReference type="PROSITE" id="PS50920">
    <property type="entry name" value="SOLCAR"/>
    <property type="match status" value="3"/>
</dbReference>
<feature type="repeat" description="Solcar" evidence="8">
    <location>
        <begin position="389"/>
        <end position="473"/>
    </location>
</feature>
<dbReference type="InterPro" id="IPR018108">
    <property type="entry name" value="MCP_transmembrane"/>
</dbReference>
<feature type="repeat" description="Solcar" evidence="8">
    <location>
        <begin position="482"/>
        <end position="565"/>
    </location>
</feature>
<dbReference type="EMBL" id="GDJX01006573">
    <property type="protein sequence ID" value="JAT61363.1"/>
    <property type="molecule type" value="Transcribed_RNA"/>
</dbReference>
<evidence type="ECO:0000256" key="2">
    <source>
        <dbReference type="ARBA" id="ARBA00006375"/>
    </source>
</evidence>
<dbReference type="InterPro" id="IPR023395">
    <property type="entry name" value="MCP_dom_sf"/>
</dbReference>
<dbReference type="Pfam" id="PF00153">
    <property type="entry name" value="Mito_carr"/>
    <property type="match status" value="3"/>
</dbReference>
<reference evidence="10" key="1">
    <citation type="submission" date="2015-07" db="EMBL/GenBank/DDBJ databases">
        <title>Transcriptome Assembly of Anthurium amnicola.</title>
        <authorList>
            <person name="Suzuki J."/>
        </authorList>
    </citation>
    <scope>NUCLEOTIDE SEQUENCE</scope>
</reference>
<evidence type="ECO:0000256" key="8">
    <source>
        <dbReference type="PROSITE-ProRule" id="PRU00282"/>
    </source>
</evidence>
<dbReference type="SUPFAM" id="SSF103506">
    <property type="entry name" value="Mitochondrial carrier"/>
    <property type="match status" value="1"/>
</dbReference>
<keyword evidence="3" id="KW-0813">Transport</keyword>
<evidence type="ECO:0000256" key="4">
    <source>
        <dbReference type="ARBA" id="ARBA00022692"/>
    </source>
</evidence>
<comment type="similarity">
    <text evidence="2">Belongs to the mitochondrial carrier (TC 2.A.29) family.</text>
</comment>
<keyword evidence="6" id="KW-1133">Transmembrane helix</keyword>
<proteinExistence type="inferred from homology"/>
<evidence type="ECO:0000256" key="6">
    <source>
        <dbReference type="ARBA" id="ARBA00022989"/>
    </source>
</evidence>
<dbReference type="EMBL" id="GDJX01001171">
    <property type="protein sequence ID" value="JAT66765.1"/>
    <property type="molecule type" value="Transcribed_RNA"/>
</dbReference>
<dbReference type="FunFam" id="1.50.40.10:FF:000162">
    <property type="entry name" value="Mitochondrial substrate carrier protein-like"/>
    <property type="match status" value="1"/>
</dbReference>
<keyword evidence="7 8" id="KW-0472">Membrane</keyword>
<evidence type="ECO:0000256" key="1">
    <source>
        <dbReference type="ARBA" id="ARBA00004141"/>
    </source>
</evidence>
<organism evidence="10">
    <name type="scientific">Anthurium amnicola</name>
    <dbReference type="NCBI Taxonomy" id="1678845"/>
    <lineage>
        <taxon>Eukaryota</taxon>
        <taxon>Viridiplantae</taxon>
        <taxon>Streptophyta</taxon>
        <taxon>Embryophyta</taxon>
        <taxon>Tracheophyta</taxon>
        <taxon>Spermatophyta</taxon>
        <taxon>Magnoliopsida</taxon>
        <taxon>Liliopsida</taxon>
        <taxon>Araceae</taxon>
        <taxon>Pothoideae</taxon>
        <taxon>Potheae</taxon>
        <taxon>Anthurium</taxon>
    </lineage>
</organism>
<accession>A0A1D1ZJ29</accession>
<evidence type="ECO:0000256" key="3">
    <source>
        <dbReference type="ARBA" id="ARBA00022448"/>
    </source>
</evidence>
<protein>
    <submittedName>
        <fullName evidence="10">Protein MITOFERRINLIKE 1, chloroplastic</fullName>
    </submittedName>
</protein>